<keyword evidence="11" id="KW-0902">Two-component regulatory system</keyword>
<dbReference type="PANTHER" id="PTHR45528">
    <property type="entry name" value="SENSOR HISTIDINE KINASE CPXA"/>
    <property type="match status" value="1"/>
</dbReference>
<dbReference type="EMBL" id="FOMT01000003">
    <property type="protein sequence ID" value="SFE44795.1"/>
    <property type="molecule type" value="Genomic_DNA"/>
</dbReference>
<comment type="catalytic activity">
    <reaction evidence="1">
        <text>ATP + protein L-histidine = ADP + protein N-phospho-L-histidine.</text>
        <dbReference type="EC" id="2.7.13.3"/>
    </reaction>
</comment>
<evidence type="ECO:0000313" key="15">
    <source>
        <dbReference type="EMBL" id="SFE44795.1"/>
    </source>
</evidence>
<keyword evidence="10 13" id="KW-1133">Transmembrane helix</keyword>
<evidence type="ECO:0000259" key="14">
    <source>
        <dbReference type="PROSITE" id="PS50109"/>
    </source>
</evidence>
<reference evidence="16" key="1">
    <citation type="submission" date="2016-10" db="EMBL/GenBank/DDBJ databases">
        <authorList>
            <person name="Varghese N."/>
            <person name="Submissions S."/>
        </authorList>
    </citation>
    <scope>NUCLEOTIDE SEQUENCE [LARGE SCALE GENOMIC DNA]</scope>
    <source>
        <strain evidence="16">CGMCC 1.10784</strain>
    </source>
</reference>
<evidence type="ECO:0000313" key="16">
    <source>
        <dbReference type="Proteomes" id="UP000198855"/>
    </source>
</evidence>
<dbReference type="Gene3D" id="1.10.287.130">
    <property type="match status" value="1"/>
</dbReference>
<feature type="domain" description="Histidine kinase" evidence="14">
    <location>
        <begin position="118"/>
        <end position="338"/>
    </location>
</feature>
<dbReference type="InterPro" id="IPR004358">
    <property type="entry name" value="Sig_transdc_His_kin-like_C"/>
</dbReference>
<keyword evidence="4" id="KW-0597">Phosphoprotein</keyword>
<evidence type="ECO:0000256" key="9">
    <source>
        <dbReference type="ARBA" id="ARBA00022840"/>
    </source>
</evidence>
<evidence type="ECO:0000256" key="6">
    <source>
        <dbReference type="ARBA" id="ARBA00022692"/>
    </source>
</evidence>
<evidence type="ECO:0000256" key="5">
    <source>
        <dbReference type="ARBA" id="ARBA00022679"/>
    </source>
</evidence>
<dbReference type="PROSITE" id="PS50109">
    <property type="entry name" value="HIS_KIN"/>
    <property type="match status" value="1"/>
</dbReference>
<dbReference type="GO" id="GO:0000155">
    <property type="term" value="F:phosphorelay sensor kinase activity"/>
    <property type="evidence" value="ECO:0007669"/>
    <property type="project" value="InterPro"/>
</dbReference>
<dbReference type="RefSeq" id="WP_091186754.1">
    <property type="nucleotide sequence ID" value="NZ_FOMT01000003.1"/>
</dbReference>
<gene>
    <name evidence="15" type="ORF">SAMN05216378_3150</name>
</gene>
<dbReference type="Gene3D" id="3.30.565.10">
    <property type="entry name" value="Histidine kinase-like ATPase, C-terminal domain"/>
    <property type="match status" value="1"/>
</dbReference>
<dbReference type="InterPro" id="IPR003661">
    <property type="entry name" value="HisK_dim/P_dom"/>
</dbReference>
<evidence type="ECO:0000256" key="12">
    <source>
        <dbReference type="ARBA" id="ARBA00023136"/>
    </source>
</evidence>
<keyword evidence="8 15" id="KW-0418">Kinase</keyword>
<feature type="transmembrane region" description="Helical" evidence="13">
    <location>
        <begin position="30"/>
        <end position="51"/>
    </location>
</feature>
<keyword evidence="5" id="KW-0808">Transferase</keyword>
<evidence type="ECO:0000256" key="2">
    <source>
        <dbReference type="ARBA" id="ARBA00004141"/>
    </source>
</evidence>
<dbReference type="SMART" id="SM00388">
    <property type="entry name" value="HisKA"/>
    <property type="match status" value="1"/>
</dbReference>
<evidence type="ECO:0000256" key="11">
    <source>
        <dbReference type="ARBA" id="ARBA00023012"/>
    </source>
</evidence>
<dbReference type="Pfam" id="PF00512">
    <property type="entry name" value="HisKA"/>
    <property type="match status" value="1"/>
</dbReference>
<keyword evidence="16" id="KW-1185">Reference proteome</keyword>
<dbReference type="STRING" id="1045775.SAMN05216378_3150"/>
<dbReference type="PANTHER" id="PTHR45528:SF8">
    <property type="entry name" value="HISTIDINE KINASE"/>
    <property type="match status" value="1"/>
</dbReference>
<sequence length="343" mass="38191">MNTAKTLVMLVIQLCLTAIVLLLTRNTLGGLGWTLAALLIGLNLAMLAGTIRTRQDLMRISNLLRQVAAGNYKTRLLAKQDDRWNEMVFTINKLISRFEKIQIEAAQSHTARQRLLSSISHDIRTPLTSIIGYIDALRDGQWESESESEKQSYLAILSAKSARLKELIDDLFTMAKLDADELPMKEEILDFAEMARETLIEFLPKIEKEEIKLQIELPEVGCFIKADQIAVTRMIQNMIKNAIQYGGEGKVIGVDLLENNGVYELTIWDRGPGISAAELSRIFERSYRADKARGSSGGGSGLGLSIVKALAEKNHGSVHANSKPWDKTEFTIAFQKSIGLRNS</sequence>
<evidence type="ECO:0000256" key="4">
    <source>
        <dbReference type="ARBA" id="ARBA00022553"/>
    </source>
</evidence>
<dbReference type="SUPFAM" id="SSF47384">
    <property type="entry name" value="Homodimeric domain of signal transducing histidine kinase"/>
    <property type="match status" value="1"/>
</dbReference>
<dbReference type="FunFam" id="1.10.287.130:FF:000001">
    <property type="entry name" value="Two-component sensor histidine kinase"/>
    <property type="match status" value="1"/>
</dbReference>
<keyword evidence="7" id="KW-0547">Nucleotide-binding</keyword>
<evidence type="ECO:0000256" key="7">
    <source>
        <dbReference type="ARBA" id="ARBA00022741"/>
    </source>
</evidence>
<dbReference type="InterPro" id="IPR003594">
    <property type="entry name" value="HATPase_dom"/>
</dbReference>
<keyword evidence="12 13" id="KW-0472">Membrane</keyword>
<dbReference type="PRINTS" id="PR00344">
    <property type="entry name" value="BCTRLSENSOR"/>
</dbReference>
<evidence type="ECO:0000256" key="10">
    <source>
        <dbReference type="ARBA" id="ARBA00022989"/>
    </source>
</evidence>
<keyword evidence="9" id="KW-0067">ATP-binding</keyword>
<feature type="transmembrane region" description="Helical" evidence="13">
    <location>
        <begin position="7"/>
        <end position="24"/>
    </location>
</feature>
<dbReference type="GO" id="GO:0005524">
    <property type="term" value="F:ATP binding"/>
    <property type="evidence" value="ECO:0007669"/>
    <property type="project" value="UniProtKB-KW"/>
</dbReference>
<dbReference type="Pfam" id="PF02518">
    <property type="entry name" value="HATPase_c"/>
    <property type="match status" value="1"/>
</dbReference>
<evidence type="ECO:0000256" key="13">
    <source>
        <dbReference type="SAM" id="Phobius"/>
    </source>
</evidence>
<dbReference type="CDD" id="cd00082">
    <property type="entry name" value="HisKA"/>
    <property type="match status" value="1"/>
</dbReference>
<dbReference type="OrthoDB" id="9792991at2"/>
<dbReference type="SMART" id="SM00387">
    <property type="entry name" value="HATPase_c"/>
    <property type="match status" value="1"/>
</dbReference>
<evidence type="ECO:0000256" key="8">
    <source>
        <dbReference type="ARBA" id="ARBA00022777"/>
    </source>
</evidence>
<evidence type="ECO:0000256" key="3">
    <source>
        <dbReference type="ARBA" id="ARBA00012438"/>
    </source>
</evidence>
<evidence type="ECO:0000256" key="1">
    <source>
        <dbReference type="ARBA" id="ARBA00000085"/>
    </source>
</evidence>
<dbReference type="InterPro" id="IPR036097">
    <property type="entry name" value="HisK_dim/P_sf"/>
</dbReference>
<comment type="subcellular location">
    <subcellularLocation>
        <location evidence="2">Membrane</location>
        <topology evidence="2">Multi-pass membrane protein</topology>
    </subcellularLocation>
</comment>
<dbReference type="Proteomes" id="UP000198855">
    <property type="component" value="Unassembled WGS sequence"/>
</dbReference>
<accession>A0A1I2AL88</accession>
<dbReference type="EC" id="2.7.13.3" evidence="3"/>
<dbReference type="InterPro" id="IPR005467">
    <property type="entry name" value="His_kinase_dom"/>
</dbReference>
<dbReference type="InterPro" id="IPR036890">
    <property type="entry name" value="HATPase_C_sf"/>
</dbReference>
<name>A0A1I2AL88_9BACL</name>
<organism evidence="15 16">
    <name type="scientific">Paenibacillus catalpae</name>
    <dbReference type="NCBI Taxonomy" id="1045775"/>
    <lineage>
        <taxon>Bacteria</taxon>
        <taxon>Bacillati</taxon>
        <taxon>Bacillota</taxon>
        <taxon>Bacilli</taxon>
        <taxon>Bacillales</taxon>
        <taxon>Paenibacillaceae</taxon>
        <taxon>Paenibacillus</taxon>
    </lineage>
</organism>
<proteinExistence type="predicted"/>
<dbReference type="GO" id="GO:0005886">
    <property type="term" value="C:plasma membrane"/>
    <property type="evidence" value="ECO:0007669"/>
    <property type="project" value="TreeGrafter"/>
</dbReference>
<dbReference type="InterPro" id="IPR050398">
    <property type="entry name" value="HssS/ArlS-like"/>
</dbReference>
<dbReference type="AlphaFoldDB" id="A0A1I2AL88"/>
<keyword evidence="6 13" id="KW-0812">Transmembrane</keyword>
<dbReference type="SUPFAM" id="SSF55874">
    <property type="entry name" value="ATPase domain of HSP90 chaperone/DNA topoisomerase II/histidine kinase"/>
    <property type="match status" value="1"/>
</dbReference>
<protein>
    <recommendedName>
        <fullName evidence="3">histidine kinase</fullName>
        <ecNumber evidence="3">2.7.13.3</ecNumber>
    </recommendedName>
</protein>